<dbReference type="Proteomes" id="UP001322277">
    <property type="component" value="Chromosome 6"/>
</dbReference>
<accession>A0AAX4INM1</accession>
<evidence type="ECO:0000313" key="3">
    <source>
        <dbReference type="Proteomes" id="UP001322277"/>
    </source>
</evidence>
<feature type="region of interest" description="Disordered" evidence="1">
    <location>
        <begin position="82"/>
        <end position="105"/>
    </location>
</feature>
<proteinExistence type="predicted"/>
<protein>
    <submittedName>
        <fullName evidence="2">Uncharacterized protein</fullName>
    </submittedName>
</protein>
<dbReference type="EMBL" id="CP137310">
    <property type="protein sequence ID" value="WQF84491.1"/>
    <property type="molecule type" value="Genomic_DNA"/>
</dbReference>
<sequence length="105" mass="11812">MCKPSSPTLHSDIMTLLSGSKPFFVQLETQPYSIPGCLRAPGSFEFSYQASFLALRIASQLLFIHKSTEVITSRSFDPGVTRRARFQKTQKARSRPTMSPRKDTL</sequence>
<reference evidence="3" key="1">
    <citation type="journal article" date="2023" name="bioRxiv">
        <title>Complete genome of the Medicago anthracnose fungus, Colletotrichum destructivum, reveals a mini-chromosome-like region within a core chromosome.</title>
        <authorList>
            <person name="Lapalu N."/>
            <person name="Simon A."/>
            <person name="Lu A."/>
            <person name="Plaumann P.-L."/>
            <person name="Amselem J."/>
            <person name="Pigne S."/>
            <person name="Auger A."/>
            <person name="Koch C."/>
            <person name="Dallery J.-F."/>
            <person name="O'Connell R.J."/>
        </authorList>
    </citation>
    <scope>NUCLEOTIDE SEQUENCE [LARGE SCALE GENOMIC DNA]</scope>
    <source>
        <strain evidence="3">CBS 520.97</strain>
    </source>
</reference>
<gene>
    <name evidence="2" type="ORF">CDEST_09505</name>
</gene>
<evidence type="ECO:0000256" key="1">
    <source>
        <dbReference type="SAM" id="MobiDB-lite"/>
    </source>
</evidence>
<dbReference type="GeneID" id="87946008"/>
<keyword evidence="3" id="KW-1185">Reference proteome</keyword>
<dbReference type="KEGG" id="cdet:87946008"/>
<name>A0AAX4INM1_9PEZI</name>
<organism evidence="2 3">
    <name type="scientific">Colletotrichum destructivum</name>
    <dbReference type="NCBI Taxonomy" id="34406"/>
    <lineage>
        <taxon>Eukaryota</taxon>
        <taxon>Fungi</taxon>
        <taxon>Dikarya</taxon>
        <taxon>Ascomycota</taxon>
        <taxon>Pezizomycotina</taxon>
        <taxon>Sordariomycetes</taxon>
        <taxon>Hypocreomycetidae</taxon>
        <taxon>Glomerellales</taxon>
        <taxon>Glomerellaceae</taxon>
        <taxon>Colletotrichum</taxon>
        <taxon>Colletotrichum destructivum species complex</taxon>
    </lineage>
</organism>
<dbReference type="AlphaFoldDB" id="A0AAX4INM1"/>
<dbReference type="RefSeq" id="XP_062781715.1">
    <property type="nucleotide sequence ID" value="XM_062925664.1"/>
</dbReference>
<evidence type="ECO:0000313" key="2">
    <source>
        <dbReference type="EMBL" id="WQF84491.1"/>
    </source>
</evidence>
<feature type="compositionally biased region" description="Basic residues" evidence="1">
    <location>
        <begin position="82"/>
        <end position="94"/>
    </location>
</feature>